<proteinExistence type="inferred from homology"/>
<dbReference type="Proteomes" id="UP000305674">
    <property type="component" value="Unassembled WGS sequence"/>
</dbReference>
<dbReference type="Pfam" id="PF02036">
    <property type="entry name" value="SCP2"/>
    <property type="match status" value="1"/>
</dbReference>
<dbReference type="HAMAP" id="MF_02215">
    <property type="entry name" value="UbiJ"/>
    <property type="match status" value="1"/>
</dbReference>
<keyword evidence="2" id="KW-0175">Coiled coil</keyword>
<evidence type="ECO:0000313" key="4">
    <source>
        <dbReference type="EMBL" id="TKB51146.1"/>
    </source>
</evidence>
<comment type="similarity">
    <text evidence="1">Belongs to the UbiJ family.</text>
</comment>
<feature type="domain" description="SCP2" evidence="3">
    <location>
        <begin position="28"/>
        <end position="110"/>
    </location>
</feature>
<dbReference type="PANTHER" id="PTHR38693:SF1">
    <property type="entry name" value="UBIQUINONE BIOSYNTHESIS ACCESSORY FACTOR UBIJ"/>
    <property type="match status" value="1"/>
</dbReference>
<comment type="subcellular location">
    <subcellularLocation>
        <location evidence="1">Cytoplasm</location>
    </subcellularLocation>
</comment>
<keyword evidence="1" id="KW-0963">Cytoplasm</keyword>
<dbReference type="UniPathway" id="UPA00232"/>
<dbReference type="EMBL" id="SWCI01000001">
    <property type="protein sequence ID" value="TKB51146.1"/>
    <property type="molecule type" value="Genomic_DNA"/>
</dbReference>
<reference evidence="4 5" key="1">
    <citation type="submission" date="2019-04" db="EMBL/GenBank/DDBJ databases">
        <authorList>
            <person name="Hwang J.C."/>
        </authorList>
    </citation>
    <scope>NUCLEOTIDE SEQUENCE [LARGE SCALE GENOMIC DNA]</scope>
    <source>
        <strain evidence="4 5">IMCC35001</strain>
    </source>
</reference>
<name>A0A4U1BI46_9GAMM</name>
<dbReference type="GO" id="GO:0006744">
    <property type="term" value="P:ubiquinone biosynthetic process"/>
    <property type="evidence" value="ECO:0007669"/>
    <property type="project" value="UniProtKB-UniRule"/>
</dbReference>
<dbReference type="RefSeq" id="WP_136850425.1">
    <property type="nucleotide sequence ID" value="NZ_SWCI01000001.1"/>
</dbReference>
<organism evidence="4 5">
    <name type="scientific">Ferrimonas sediminicola</name>
    <dbReference type="NCBI Taxonomy" id="2569538"/>
    <lineage>
        <taxon>Bacteria</taxon>
        <taxon>Pseudomonadati</taxon>
        <taxon>Pseudomonadota</taxon>
        <taxon>Gammaproteobacteria</taxon>
        <taxon>Alteromonadales</taxon>
        <taxon>Ferrimonadaceae</taxon>
        <taxon>Ferrimonas</taxon>
    </lineage>
</organism>
<comment type="function">
    <text evidence="1">Required for ubiquinone (coenzyme Q) biosynthesis. Binds hydrophobic ubiquinone biosynthetic intermediates via its SCP2 domain and is essential for the stability of the Ubi complex. May constitute a docking platform where Ubi enzymes assemble and access their SCP2-bound polyprenyl substrates.</text>
</comment>
<keyword evidence="1" id="KW-0831">Ubiquinone biosynthesis</keyword>
<comment type="caution">
    <text evidence="4">The sequence shown here is derived from an EMBL/GenBank/DDBJ whole genome shotgun (WGS) entry which is preliminary data.</text>
</comment>
<evidence type="ECO:0000259" key="3">
    <source>
        <dbReference type="Pfam" id="PF02036"/>
    </source>
</evidence>
<sequence>MHLATLVAGSLEAALGHLLTYHPNPRPLADCRGQVVELKLAELPWPLFLILGHPVQVYSRYGGDPQATLSVSLSVLADIQQGAPLSELVQQNKLEISGDMQLVGKLAQVLTGIEPDITEPLSKIVGDGMAYRVQNLGQSLLAMGKKHLDATQAHLGDYLVEERRVSPAADEVARFCRQVDELEQRAQTLARRLAAMESCR</sequence>
<dbReference type="InterPro" id="IPR038989">
    <property type="entry name" value="UbiJ"/>
</dbReference>
<dbReference type="SUPFAM" id="SSF55718">
    <property type="entry name" value="SCP-like"/>
    <property type="match status" value="1"/>
</dbReference>
<evidence type="ECO:0000256" key="2">
    <source>
        <dbReference type="SAM" id="Coils"/>
    </source>
</evidence>
<evidence type="ECO:0000313" key="5">
    <source>
        <dbReference type="Proteomes" id="UP000305674"/>
    </source>
</evidence>
<dbReference type="PANTHER" id="PTHR38693">
    <property type="entry name" value="UBIQUINONE BIOSYNTHESIS PROTEIN UBIJ"/>
    <property type="match status" value="1"/>
</dbReference>
<dbReference type="Gene3D" id="3.30.1050.10">
    <property type="entry name" value="SCP2 sterol-binding domain"/>
    <property type="match status" value="1"/>
</dbReference>
<dbReference type="InterPro" id="IPR036527">
    <property type="entry name" value="SCP2_sterol-bd_dom_sf"/>
</dbReference>
<comment type="pathway">
    <text evidence="1">Cofactor biosynthesis; ubiquinone biosynthesis.</text>
</comment>
<dbReference type="GO" id="GO:0005737">
    <property type="term" value="C:cytoplasm"/>
    <property type="evidence" value="ECO:0007669"/>
    <property type="project" value="UniProtKB-SubCell"/>
</dbReference>
<feature type="coiled-coil region" evidence="2">
    <location>
        <begin position="172"/>
        <end position="199"/>
    </location>
</feature>
<evidence type="ECO:0000256" key="1">
    <source>
        <dbReference type="HAMAP-Rule" id="MF_02215"/>
    </source>
</evidence>
<gene>
    <name evidence="1" type="primary">ubiJ</name>
    <name evidence="4" type="ORF">FCL40_00900</name>
</gene>
<keyword evidence="5" id="KW-1185">Reference proteome</keyword>
<protein>
    <recommendedName>
        <fullName evidence="1">Ubiquinone biosynthesis accessory factor UbiJ</fullName>
    </recommendedName>
</protein>
<accession>A0A4U1BI46</accession>
<dbReference type="AlphaFoldDB" id="A0A4U1BI46"/>
<dbReference type="OrthoDB" id="5801225at2"/>
<dbReference type="InterPro" id="IPR003033">
    <property type="entry name" value="SCP2_sterol-bd_dom"/>
</dbReference>